<evidence type="ECO:0000313" key="11">
    <source>
        <dbReference type="Proteomes" id="UP000077266"/>
    </source>
</evidence>
<dbReference type="GO" id="GO:0016075">
    <property type="term" value="P:rRNA catabolic process"/>
    <property type="evidence" value="ECO:0007669"/>
    <property type="project" value="TreeGrafter"/>
</dbReference>
<dbReference type="InterPro" id="IPR027408">
    <property type="entry name" value="PNPase/RNase_PH_dom_sf"/>
</dbReference>
<comment type="similarity">
    <text evidence="3">Belongs to the RNase PH family.</text>
</comment>
<dbReference type="Pfam" id="PF01138">
    <property type="entry name" value="RNase_PH"/>
    <property type="match status" value="1"/>
</dbReference>
<dbReference type="InterPro" id="IPR036345">
    <property type="entry name" value="ExoRNase_PH_dom2_sf"/>
</dbReference>
<protein>
    <recommendedName>
        <fullName evidence="7">Ribosomal RNA-processing protein 41</fullName>
    </recommendedName>
</protein>
<dbReference type="AlphaFoldDB" id="A0A166BNY5"/>
<dbReference type="SUPFAM" id="SSF54211">
    <property type="entry name" value="Ribosomal protein S5 domain 2-like"/>
    <property type="match status" value="1"/>
</dbReference>
<evidence type="ECO:0000256" key="6">
    <source>
        <dbReference type="ARBA" id="ARBA00063066"/>
    </source>
</evidence>
<evidence type="ECO:0000256" key="3">
    <source>
        <dbReference type="ARBA" id="ARBA00006678"/>
    </source>
</evidence>
<dbReference type="InParanoid" id="A0A166BNY5"/>
<comment type="subcellular location">
    <subcellularLocation>
        <location evidence="1">Cytoplasm</location>
    </subcellularLocation>
    <subcellularLocation>
        <location evidence="2">Nucleus</location>
        <location evidence="2">Nucleolus</location>
    </subcellularLocation>
</comment>
<evidence type="ECO:0000256" key="5">
    <source>
        <dbReference type="ARBA" id="ARBA00022835"/>
    </source>
</evidence>
<accession>A0A166BNY5</accession>
<dbReference type="InterPro" id="IPR020568">
    <property type="entry name" value="Ribosomal_Su5_D2-typ_SF"/>
</dbReference>
<dbReference type="PANTHER" id="PTHR11953">
    <property type="entry name" value="EXOSOME COMPLEX COMPONENT"/>
    <property type="match status" value="1"/>
</dbReference>
<dbReference type="EMBL" id="KV425886">
    <property type="protein sequence ID" value="KZW02850.1"/>
    <property type="molecule type" value="Genomic_DNA"/>
</dbReference>
<reference evidence="10 11" key="1">
    <citation type="journal article" date="2016" name="Mol. Biol. Evol.">
        <title>Comparative Genomics of Early-Diverging Mushroom-Forming Fungi Provides Insights into the Origins of Lignocellulose Decay Capabilities.</title>
        <authorList>
            <person name="Nagy L.G."/>
            <person name="Riley R."/>
            <person name="Tritt A."/>
            <person name="Adam C."/>
            <person name="Daum C."/>
            <person name="Floudas D."/>
            <person name="Sun H."/>
            <person name="Yadav J.S."/>
            <person name="Pangilinan J."/>
            <person name="Larsson K.H."/>
            <person name="Matsuura K."/>
            <person name="Barry K."/>
            <person name="Labutti K."/>
            <person name="Kuo R."/>
            <person name="Ohm R.A."/>
            <person name="Bhattacharya S.S."/>
            <person name="Shirouzu T."/>
            <person name="Yoshinaga Y."/>
            <person name="Martin F.M."/>
            <person name="Grigoriev I.V."/>
            <person name="Hibbett D.S."/>
        </authorList>
    </citation>
    <scope>NUCLEOTIDE SEQUENCE [LARGE SCALE GENOMIC DNA]</scope>
    <source>
        <strain evidence="10 11">HHB12029</strain>
    </source>
</reference>
<evidence type="ECO:0000256" key="7">
    <source>
        <dbReference type="ARBA" id="ARBA00077929"/>
    </source>
</evidence>
<organism evidence="10 11">
    <name type="scientific">Exidia glandulosa HHB12029</name>
    <dbReference type="NCBI Taxonomy" id="1314781"/>
    <lineage>
        <taxon>Eukaryota</taxon>
        <taxon>Fungi</taxon>
        <taxon>Dikarya</taxon>
        <taxon>Basidiomycota</taxon>
        <taxon>Agaricomycotina</taxon>
        <taxon>Agaricomycetes</taxon>
        <taxon>Auriculariales</taxon>
        <taxon>Exidiaceae</taxon>
        <taxon>Exidia</taxon>
    </lineage>
</organism>
<dbReference type="Pfam" id="PF03725">
    <property type="entry name" value="RNase_PH_C"/>
    <property type="match status" value="1"/>
</dbReference>
<name>A0A166BNY5_EXIGL</name>
<evidence type="ECO:0000259" key="9">
    <source>
        <dbReference type="Pfam" id="PF03725"/>
    </source>
</evidence>
<dbReference type="FunFam" id="3.30.230.70:FF:000004">
    <property type="entry name" value="Exosome complex component Rrp41"/>
    <property type="match status" value="1"/>
</dbReference>
<evidence type="ECO:0000256" key="1">
    <source>
        <dbReference type="ARBA" id="ARBA00004496"/>
    </source>
</evidence>
<evidence type="ECO:0000256" key="4">
    <source>
        <dbReference type="ARBA" id="ARBA00022490"/>
    </source>
</evidence>
<dbReference type="Gene3D" id="3.30.230.70">
    <property type="entry name" value="GHMP Kinase, N-terminal domain"/>
    <property type="match status" value="1"/>
</dbReference>
<dbReference type="GO" id="GO:0003723">
    <property type="term" value="F:RNA binding"/>
    <property type="evidence" value="ECO:0007669"/>
    <property type="project" value="TreeGrafter"/>
</dbReference>
<dbReference type="InterPro" id="IPR050080">
    <property type="entry name" value="RNase_PH"/>
</dbReference>
<dbReference type="GO" id="GO:0034475">
    <property type="term" value="P:U4 snRNA 3'-end processing"/>
    <property type="evidence" value="ECO:0007669"/>
    <property type="project" value="TreeGrafter"/>
</dbReference>
<keyword evidence="4" id="KW-0963">Cytoplasm</keyword>
<dbReference type="InterPro" id="IPR001247">
    <property type="entry name" value="ExoRNase_PH_dom1"/>
</dbReference>
<dbReference type="Proteomes" id="UP000077266">
    <property type="component" value="Unassembled WGS sequence"/>
</dbReference>
<dbReference type="CDD" id="cd11370">
    <property type="entry name" value="RNase_PH_RRP41"/>
    <property type="match status" value="1"/>
</dbReference>
<feature type="domain" description="Exoribonuclease phosphorolytic" evidence="9">
    <location>
        <begin position="155"/>
        <end position="218"/>
    </location>
</feature>
<proteinExistence type="inferred from homology"/>
<sequence length="272" mass="29290">MGSRIEILNDGGLRSDGRRQHELRSITIQLATQGNADGSAIIQHGLTTVLAVVHGPREARLRSLTQHDRAVISVEVQVAPFSQGDRRRRGKGDRRTQELAASVKETFETAVQTHLYPRSEINIYIHVLHQDGGVLAACVNATTLALINAGVPMIDYVASVSAGTFSTSPLLDLTTLEESDVPNITLAVFPRTGKVGLLLMDTRLHVERFEEIFRLAAEAGKVIHEEMRVAIRTSTAGLVKAMGGAIVAGPGAGSSERATKALEIEDEEMVDA</sequence>
<dbReference type="PANTHER" id="PTHR11953:SF0">
    <property type="entry name" value="EXOSOME COMPLEX COMPONENT RRP41"/>
    <property type="match status" value="1"/>
</dbReference>
<dbReference type="GO" id="GO:0005730">
    <property type="term" value="C:nucleolus"/>
    <property type="evidence" value="ECO:0007669"/>
    <property type="project" value="UniProtKB-SubCell"/>
</dbReference>
<gene>
    <name evidence="10" type="ORF">EXIGLDRAFT_664851</name>
</gene>
<keyword evidence="5" id="KW-0271">Exosome</keyword>
<feature type="domain" description="Exoribonuclease phosphorolytic" evidence="8">
    <location>
        <begin position="22"/>
        <end position="152"/>
    </location>
</feature>
<keyword evidence="11" id="KW-1185">Reference proteome</keyword>
<dbReference type="GO" id="GO:0000177">
    <property type="term" value="C:cytoplasmic exosome (RNase complex)"/>
    <property type="evidence" value="ECO:0007669"/>
    <property type="project" value="TreeGrafter"/>
</dbReference>
<dbReference type="SUPFAM" id="SSF55666">
    <property type="entry name" value="Ribonuclease PH domain 2-like"/>
    <property type="match status" value="1"/>
</dbReference>
<dbReference type="FunCoup" id="A0A166BNY5">
    <property type="interactions" value="429"/>
</dbReference>
<dbReference type="GO" id="GO:0071051">
    <property type="term" value="P:poly(A)-dependent snoRNA 3'-end processing"/>
    <property type="evidence" value="ECO:0007669"/>
    <property type="project" value="TreeGrafter"/>
</dbReference>
<comment type="subunit">
    <text evidence="6">Component of the RNA exosome complex. Specifically part of the catalytically inactive RNA exosome core complex (Exo-9) which may associate with the catalytic subunits RRP6 and DIS3 in cytoplasmic- and nuclear-specific RNA exosome complex forms. Exo-9 is formed by a hexameric base ring of RNase PH domain-containing subunits and a cap ring consisting of CSL4, RRP4 and RRP40.</text>
</comment>
<dbReference type="InterPro" id="IPR015847">
    <property type="entry name" value="ExoRNase_PH_dom2"/>
</dbReference>
<dbReference type="STRING" id="1314781.A0A166BNY5"/>
<evidence type="ECO:0000313" key="10">
    <source>
        <dbReference type="EMBL" id="KZW02850.1"/>
    </source>
</evidence>
<dbReference type="GO" id="GO:0000176">
    <property type="term" value="C:nuclear exosome (RNase complex)"/>
    <property type="evidence" value="ECO:0007669"/>
    <property type="project" value="UniProtKB-ARBA"/>
</dbReference>
<dbReference type="GO" id="GO:0071028">
    <property type="term" value="P:nuclear mRNA surveillance"/>
    <property type="evidence" value="ECO:0007669"/>
    <property type="project" value="TreeGrafter"/>
</dbReference>
<evidence type="ECO:0000259" key="8">
    <source>
        <dbReference type="Pfam" id="PF01138"/>
    </source>
</evidence>
<evidence type="ECO:0000256" key="2">
    <source>
        <dbReference type="ARBA" id="ARBA00004604"/>
    </source>
</evidence>
<dbReference type="OrthoDB" id="437922at2759"/>